<dbReference type="Gene3D" id="1.10.287.1490">
    <property type="match status" value="1"/>
</dbReference>
<feature type="region of interest" description="Disordered" evidence="2">
    <location>
        <begin position="1"/>
        <end position="71"/>
    </location>
</feature>
<accession>A0A3R7KI87</accession>
<evidence type="ECO:0000256" key="2">
    <source>
        <dbReference type="SAM" id="MobiDB-lite"/>
    </source>
</evidence>
<feature type="domain" description="FAZ1 C-terminal region" evidence="3">
    <location>
        <begin position="15"/>
        <end position="49"/>
    </location>
</feature>
<reference evidence="4 5" key="1">
    <citation type="journal article" date="2018" name="BMC Genomics">
        <title>Genomic comparison of Trypanosoma conorhini and Trypanosoma rangeli to Trypanosoma cruzi strains of high and low virulence.</title>
        <authorList>
            <person name="Bradwell K.R."/>
            <person name="Koparde V.N."/>
            <person name="Matveyev A.V."/>
            <person name="Serrano M.G."/>
            <person name="Alves J.M."/>
            <person name="Parikh H."/>
            <person name="Huang B."/>
            <person name="Lee V."/>
            <person name="Espinosa-Alvarez O."/>
            <person name="Ortiz P.A."/>
            <person name="Costa-Martins A.G."/>
            <person name="Teixeira M.M."/>
            <person name="Buck G.A."/>
        </authorList>
    </citation>
    <scope>NUCLEOTIDE SEQUENCE [LARGE SCALE GENOMIC DNA]</scope>
    <source>
        <strain evidence="4 5">025E</strain>
    </source>
</reference>
<evidence type="ECO:0000259" key="3">
    <source>
        <dbReference type="Pfam" id="PF23404"/>
    </source>
</evidence>
<keyword evidence="1" id="KW-0175">Coiled coil</keyword>
<evidence type="ECO:0000313" key="4">
    <source>
        <dbReference type="EMBL" id="RNF08153.1"/>
    </source>
</evidence>
<dbReference type="OrthoDB" id="252793at2759"/>
<dbReference type="InterPro" id="IPR056615">
    <property type="entry name" value="FAZ1_C"/>
</dbReference>
<name>A0A3R7KI87_9TRYP</name>
<organism evidence="4 5">
    <name type="scientific">Trypanosoma conorhini</name>
    <dbReference type="NCBI Taxonomy" id="83891"/>
    <lineage>
        <taxon>Eukaryota</taxon>
        <taxon>Discoba</taxon>
        <taxon>Euglenozoa</taxon>
        <taxon>Kinetoplastea</taxon>
        <taxon>Metakinetoplastina</taxon>
        <taxon>Trypanosomatida</taxon>
        <taxon>Trypanosomatidae</taxon>
        <taxon>Trypanosoma</taxon>
    </lineage>
</organism>
<dbReference type="Proteomes" id="UP000284403">
    <property type="component" value="Unassembled WGS sequence"/>
</dbReference>
<feature type="coiled-coil region" evidence="1">
    <location>
        <begin position="81"/>
        <end position="150"/>
    </location>
</feature>
<dbReference type="AlphaFoldDB" id="A0A3R7KI87"/>
<gene>
    <name evidence="4" type="ORF">Tco025E_07263</name>
</gene>
<comment type="caution">
    <text evidence="4">The sequence shown here is derived from an EMBL/GenBank/DDBJ whole genome shotgun (WGS) entry which is preliminary data.</text>
</comment>
<dbReference type="RefSeq" id="XP_029225788.1">
    <property type="nucleotide sequence ID" value="XM_029374129.1"/>
</dbReference>
<keyword evidence="5" id="KW-1185">Reference proteome</keyword>
<dbReference type="GeneID" id="40320874"/>
<protein>
    <submittedName>
        <fullName evidence="4">Myosin heavy chain</fullName>
    </submittedName>
</protein>
<sequence>GGREREAGGGPRRKEAENEKLAEDLAEKEAENGKLAEDLAEKEAENEKLAEDLAGEGGRERELAEDLAEKEVESERLTASLAVARKSLEEALQSVANADAKDTEVSDLRLKVSDLEEVVEAKNAHLQALNERLEALVKELSEKREELIQVIGHLDGFVTKLEKAREGEKVAVERLAARDQELFELESMHRKLQSDHERIVSLLQEQVEQLRVQQSEAATSCEGLKSNVSVLRKALQEVQAASADKNDEITRLREELFSQQEEAQALLDKVADERDQKSLEVSDSLTKLEEFVELMQDLRKSEEDALQRSADAERSLAGVQEELERVRAREAKQWVGAKDESEVGAFRAASDAACDAREHAEENRNLKLCVNLLMDALSKNHSTFAASLGVFEDVCGTLTKMQDE</sequence>
<dbReference type="EMBL" id="MKKU01000545">
    <property type="protein sequence ID" value="RNF08153.1"/>
    <property type="molecule type" value="Genomic_DNA"/>
</dbReference>
<dbReference type="Pfam" id="PF23404">
    <property type="entry name" value="FAZ1_C"/>
    <property type="match status" value="1"/>
</dbReference>
<proteinExistence type="predicted"/>
<feature type="non-terminal residue" evidence="4">
    <location>
        <position position="1"/>
    </location>
</feature>
<evidence type="ECO:0000313" key="5">
    <source>
        <dbReference type="Proteomes" id="UP000284403"/>
    </source>
</evidence>
<feature type="coiled-coil region" evidence="1">
    <location>
        <begin position="221"/>
        <end position="273"/>
    </location>
</feature>
<evidence type="ECO:0000256" key="1">
    <source>
        <dbReference type="SAM" id="Coils"/>
    </source>
</evidence>